<dbReference type="InterPro" id="IPR014628">
    <property type="entry name" value="Man6P_isomerase_Firm_short"/>
</dbReference>
<protein>
    <recommendedName>
        <fullName evidence="3">Mannose-6-phosphate isomerase</fullName>
        <ecNumber evidence="3">5.3.1.8</ecNumber>
    </recommendedName>
</protein>
<dbReference type="InterPro" id="IPR046457">
    <property type="entry name" value="PMI_typeI_cat"/>
</dbReference>
<dbReference type="GO" id="GO:0004476">
    <property type="term" value="F:mannose-6-phosphate isomerase activity"/>
    <property type="evidence" value="ECO:0007669"/>
    <property type="project" value="UniProtKB-UniRule"/>
</dbReference>
<reference evidence="8 9" key="1">
    <citation type="journal article" date="2015" name="Genome Announc.">
        <title>Expanding the biotechnology potential of lactobacilli through comparative genomics of 213 strains and associated genera.</title>
        <authorList>
            <person name="Sun Z."/>
            <person name="Harris H.M."/>
            <person name="McCann A."/>
            <person name="Guo C."/>
            <person name="Argimon S."/>
            <person name="Zhang W."/>
            <person name="Yang X."/>
            <person name="Jeffery I.B."/>
            <person name="Cooney J.C."/>
            <person name="Kagawa T.F."/>
            <person name="Liu W."/>
            <person name="Song Y."/>
            <person name="Salvetti E."/>
            <person name="Wrobel A."/>
            <person name="Rasinkangas P."/>
            <person name="Parkhill J."/>
            <person name="Rea M.C."/>
            <person name="O'Sullivan O."/>
            <person name="Ritari J."/>
            <person name="Douillard F.P."/>
            <person name="Paul Ross R."/>
            <person name="Yang R."/>
            <person name="Briner A.E."/>
            <person name="Felis G.E."/>
            <person name="de Vos W.M."/>
            <person name="Barrangou R."/>
            <person name="Klaenhammer T.R."/>
            <person name="Caufield P.W."/>
            <person name="Cui Y."/>
            <person name="Zhang H."/>
            <person name="O'Toole P.W."/>
        </authorList>
    </citation>
    <scope>NUCLEOTIDE SEQUENCE [LARGE SCALE GENOMIC DNA]</scope>
    <source>
        <strain evidence="8 9">DSM 18793</strain>
    </source>
</reference>
<comment type="catalytic activity">
    <reaction evidence="3">
        <text>D-mannose 6-phosphate = D-fructose 6-phosphate</text>
        <dbReference type="Rhea" id="RHEA:12356"/>
        <dbReference type="ChEBI" id="CHEBI:58735"/>
        <dbReference type="ChEBI" id="CHEBI:61527"/>
        <dbReference type="EC" id="5.3.1.8"/>
    </reaction>
</comment>
<feature type="domain" description="Phosphomannose isomerase type I catalytic" evidence="6">
    <location>
        <begin position="7"/>
        <end position="107"/>
    </location>
</feature>
<comment type="caution">
    <text evidence="8">The sequence shown here is derived from an EMBL/GenBank/DDBJ whole genome shotgun (WGS) entry which is preliminary data.</text>
</comment>
<dbReference type="EC" id="5.3.1.8" evidence="3"/>
<evidence type="ECO:0000313" key="9">
    <source>
        <dbReference type="Proteomes" id="UP000051084"/>
    </source>
</evidence>
<dbReference type="EMBL" id="AZGC01000026">
    <property type="protein sequence ID" value="KRL94983.1"/>
    <property type="molecule type" value="Genomic_DNA"/>
</dbReference>
<dbReference type="SUPFAM" id="SSF51182">
    <property type="entry name" value="RmlC-like cupins"/>
    <property type="match status" value="1"/>
</dbReference>
<dbReference type="Pfam" id="PF20511">
    <property type="entry name" value="PMI_typeI_cat"/>
    <property type="match status" value="1"/>
</dbReference>
<dbReference type="InterPro" id="IPR014710">
    <property type="entry name" value="RmlC-like_jellyroll"/>
</dbReference>
<dbReference type="PATRIC" id="fig|1423742.4.peg.1070"/>
<dbReference type="Gene3D" id="2.60.120.10">
    <property type="entry name" value="Jelly Rolls"/>
    <property type="match status" value="2"/>
</dbReference>
<dbReference type="OrthoDB" id="9808275at2"/>
<keyword evidence="2 3" id="KW-0862">Zinc</keyword>
<evidence type="ECO:0000256" key="4">
    <source>
        <dbReference type="PIRSR" id="PIRSR036894-1"/>
    </source>
</evidence>
<gene>
    <name evidence="8" type="ORF">FC21_GL001028</name>
</gene>
<evidence type="ECO:0000259" key="7">
    <source>
        <dbReference type="Pfam" id="PF21621"/>
    </source>
</evidence>
<dbReference type="InterPro" id="IPR011051">
    <property type="entry name" value="RmlC_Cupin_sf"/>
</dbReference>
<keyword evidence="9" id="KW-1185">Reference proteome</keyword>
<evidence type="ECO:0000256" key="5">
    <source>
        <dbReference type="PIRSR" id="PIRSR036894-2"/>
    </source>
</evidence>
<evidence type="ECO:0000259" key="6">
    <source>
        <dbReference type="Pfam" id="PF20511"/>
    </source>
</evidence>
<dbReference type="InterPro" id="IPR049071">
    <property type="entry name" value="MPI_cupin_dom"/>
</dbReference>
<accession>A0A0R1UPA1</accession>
<keyword evidence="1 3" id="KW-0479">Metal-binding</keyword>
<dbReference type="CDD" id="cd07010">
    <property type="entry name" value="cupin_PMI_type_I_N_bac"/>
    <property type="match status" value="1"/>
</dbReference>
<dbReference type="RefSeq" id="WP_054652125.1">
    <property type="nucleotide sequence ID" value="NZ_AZGC01000026.1"/>
</dbReference>
<dbReference type="STRING" id="417373.GCA_001570685_00216"/>
<organism evidence="8 9">
    <name type="scientific">Limosilactobacillus equigenerosi DSM 18793 = JCM 14505</name>
    <dbReference type="NCBI Taxonomy" id="1423742"/>
    <lineage>
        <taxon>Bacteria</taxon>
        <taxon>Bacillati</taxon>
        <taxon>Bacillota</taxon>
        <taxon>Bacilli</taxon>
        <taxon>Lactobacillales</taxon>
        <taxon>Lactobacillaceae</taxon>
        <taxon>Limosilactobacillus</taxon>
    </lineage>
</organism>
<dbReference type="GO" id="GO:0008270">
    <property type="term" value="F:zinc ion binding"/>
    <property type="evidence" value="ECO:0007669"/>
    <property type="project" value="UniProtKB-UniRule"/>
</dbReference>
<feature type="binding site" evidence="4">
    <location>
        <position position="173"/>
    </location>
    <ligand>
        <name>Zn(2+)</name>
        <dbReference type="ChEBI" id="CHEBI:29105"/>
    </ligand>
</feature>
<name>A0A0R1UPA1_9LACO</name>
<keyword evidence="3 8" id="KW-0413">Isomerase</keyword>
<dbReference type="Pfam" id="PF21621">
    <property type="entry name" value="MPI_cupin_dom"/>
    <property type="match status" value="1"/>
</dbReference>
<sequence length="320" mass="35470">MNATDLITLTPVFHRKMWGGQKLRTDFHFPIKPEPTGEAWTIGAHPNGDCVIKAGPGGGQTLSQLYQQQPALFDNPTETTFPLLVKILDANQQLSVQVHPDDSYAYEHAHERGKTECWYVLSAEPNSYLIYGHTAQTKTDLETMVNHQQWAALLKKRYVKTGDFVYVPSGTLHAIGPGVVVLEIQQSSDTTYRFYDFDRVDPATGTTRELHIADSLACTTVPHHDPVLPDPVHHPGKSETLLNEANFHVIRWQVDQETINAHHHGAPYTLLSVIDGTGAIIIGHETTPITKGDSFIVPATIDEWQFSGNLTVIGAEPTIK</sequence>
<dbReference type="PIRSF" id="PIRSF036894">
    <property type="entry name" value="PMI_Firm_short"/>
    <property type="match status" value="1"/>
</dbReference>
<comment type="similarity">
    <text evidence="3">Belongs to the mannose-6-phosphate isomerase type 1 family.</text>
</comment>
<feature type="active site" evidence="5">
    <location>
        <position position="193"/>
    </location>
</feature>
<proteinExistence type="inferred from homology"/>
<evidence type="ECO:0000256" key="2">
    <source>
        <dbReference type="ARBA" id="ARBA00022833"/>
    </source>
</evidence>
<dbReference type="PANTHER" id="PTHR42742:SF3">
    <property type="entry name" value="FRUCTOKINASE"/>
    <property type="match status" value="1"/>
</dbReference>
<dbReference type="GO" id="GO:0005975">
    <property type="term" value="P:carbohydrate metabolic process"/>
    <property type="evidence" value="ECO:0007669"/>
    <property type="project" value="UniProtKB-UniRule"/>
</dbReference>
<evidence type="ECO:0000313" key="8">
    <source>
        <dbReference type="EMBL" id="KRL94983.1"/>
    </source>
</evidence>
<feature type="domain" description="Mannose-6-phosphate isomerase cupin" evidence="7">
    <location>
        <begin position="239"/>
        <end position="313"/>
    </location>
</feature>
<dbReference type="AlphaFoldDB" id="A0A0R1UPA1"/>
<dbReference type="InterPro" id="IPR051804">
    <property type="entry name" value="Carb_Metab_Reg_Kinase/Isom"/>
</dbReference>
<evidence type="ECO:0000256" key="1">
    <source>
        <dbReference type="ARBA" id="ARBA00022723"/>
    </source>
</evidence>
<feature type="binding site" evidence="4">
    <location>
        <position position="99"/>
    </location>
    <ligand>
        <name>Zn(2+)</name>
        <dbReference type="ChEBI" id="CHEBI:29105"/>
    </ligand>
</feature>
<evidence type="ECO:0000256" key="3">
    <source>
        <dbReference type="PIRNR" id="PIRNR036894"/>
    </source>
</evidence>
<dbReference type="PANTHER" id="PTHR42742">
    <property type="entry name" value="TRANSCRIPTIONAL REPRESSOR MPRA"/>
    <property type="match status" value="1"/>
</dbReference>
<comment type="cofactor">
    <cofactor evidence="4">
        <name>Zn(2+)</name>
        <dbReference type="ChEBI" id="CHEBI:29105"/>
    </cofactor>
    <text evidence="4">Binds 1 zinc ion per subunit.</text>
</comment>
<feature type="binding site" evidence="4">
    <location>
        <position position="116"/>
    </location>
    <ligand>
        <name>Zn(2+)</name>
        <dbReference type="ChEBI" id="CHEBI:29105"/>
    </ligand>
</feature>
<dbReference type="Proteomes" id="UP000051084">
    <property type="component" value="Unassembled WGS sequence"/>
</dbReference>